<reference evidence="1 2" key="1">
    <citation type="submission" date="2020-09" db="EMBL/GenBank/DDBJ databases">
        <title>Photobacterium sp. CAU 1568 isolated from sand of Sido Beach.</title>
        <authorList>
            <person name="Kim W."/>
        </authorList>
    </citation>
    <scope>NUCLEOTIDE SEQUENCE [LARGE SCALE GENOMIC DNA]</scope>
    <source>
        <strain evidence="1 2">CAU 1568</strain>
    </source>
</reference>
<name>A0ABR9BS48_9GAMM</name>
<proteinExistence type="predicted"/>
<dbReference type="Proteomes" id="UP000649768">
    <property type="component" value="Unassembled WGS sequence"/>
</dbReference>
<keyword evidence="2" id="KW-1185">Reference proteome</keyword>
<evidence type="ECO:0000313" key="2">
    <source>
        <dbReference type="Proteomes" id="UP000649768"/>
    </source>
</evidence>
<dbReference type="EMBL" id="JACYTP010000013">
    <property type="protein sequence ID" value="MBD8514460.1"/>
    <property type="molecule type" value="Genomic_DNA"/>
</dbReference>
<gene>
    <name evidence="1" type="ORF">IFO68_17400</name>
</gene>
<comment type="caution">
    <text evidence="1">The sequence shown here is derived from an EMBL/GenBank/DDBJ whole genome shotgun (WGS) entry which is preliminary data.</text>
</comment>
<protein>
    <submittedName>
        <fullName evidence="1">Uncharacterized protein</fullName>
    </submittedName>
</protein>
<evidence type="ECO:0000313" key="1">
    <source>
        <dbReference type="EMBL" id="MBD8514460.1"/>
    </source>
</evidence>
<sequence>MSWFKSTAPTDKCCLLMFIDDTTWTTGEETESTFDYMAATRDKPSAFYSGRHAFFHVGKRDAHTERLTHFGRVLKDLNIERICTNSSQQRPH</sequence>
<accession>A0ABR9BS48</accession>
<organism evidence="1 2">
    <name type="scientific">Photobacterium arenosum</name>
    <dbReference type="NCBI Taxonomy" id="2774143"/>
    <lineage>
        <taxon>Bacteria</taxon>
        <taxon>Pseudomonadati</taxon>
        <taxon>Pseudomonadota</taxon>
        <taxon>Gammaproteobacteria</taxon>
        <taxon>Vibrionales</taxon>
        <taxon>Vibrionaceae</taxon>
        <taxon>Photobacterium</taxon>
    </lineage>
</organism>